<dbReference type="EMBL" id="JAGMVJ010000003">
    <property type="protein sequence ID" value="KAH7092159.1"/>
    <property type="molecule type" value="Genomic_DNA"/>
</dbReference>
<dbReference type="AlphaFoldDB" id="A0A8K0RE59"/>
<reference evidence="2" key="1">
    <citation type="journal article" date="2021" name="Nat. Commun.">
        <title>Genetic determinants of endophytism in the Arabidopsis root mycobiome.</title>
        <authorList>
            <person name="Mesny F."/>
            <person name="Miyauchi S."/>
            <person name="Thiergart T."/>
            <person name="Pickel B."/>
            <person name="Atanasova L."/>
            <person name="Karlsson M."/>
            <person name="Huettel B."/>
            <person name="Barry K.W."/>
            <person name="Haridas S."/>
            <person name="Chen C."/>
            <person name="Bauer D."/>
            <person name="Andreopoulos W."/>
            <person name="Pangilinan J."/>
            <person name="LaButti K."/>
            <person name="Riley R."/>
            <person name="Lipzen A."/>
            <person name="Clum A."/>
            <person name="Drula E."/>
            <person name="Henrissat B."/>
            <person name="Kohler A."/>
            <person name="Grigoriev I.V."/>
            <person name="Martin F.M."/>
            <person name="Hacquard S."/>
        </authorList>
    </citation>
    <scope>NUCLEOTIDE SEQUENCE</scope>
    <source>
        <strain evidence="2">MPI-SDFR-AT-0120</strain>
    </source>
</reference>
<evidence type="ECO:0000256" key="1">
    <source>
        <dbReference type="SAM" id="MobiDB-lite"/>
    </source>
</evidence>
<dbReference type="Proteomes" id="UP000813461">
    <property type="component" value="Unassembled WGS sequence"/>
</dbReference>
<feature type="region of interest" description="Disordered" evidence="1">
    <location>
        <begin position="76"/>
        <end position="98"/>
    </location>
</feature>
<evidence type="ECO:0000313" key="2">
    <source>
        <dbReference type="EMBL" id="KAH7092159.1"/>
    </source>
</evidence>
<feature type="compositionally biased region" description="Acidic residues" evidence="1">
    <location>
        <begin position="273"/>
        <end position="294"/>
    </location>
</feature>
<gene>
    <name evidence="2" type="ORF">FB567DRAFT_576611</name>
</gene>
<evidence type="ECO:0000313" key="3">
    <source>
        <dbReference type="Proteomes" id="UP000813461"/>
    </source>
</evidence>
<accession>A0A8K0RE59</accession>
<dbReference type="OrthoDB" id="10459946at2759"/>
<feature type="compositionally biased region" description="Basic and acidic residues" evidence="1">
    <location>
        <begin position="76"/>
        <end position="89"/>
    </location>
</feature>
<name>A0A8K0RE59_9PLEO</name>
<feature type="region of interest" description="Disordered" evidence="1">
    <location>
        <begin position="121"/>
        <end position="308"/>
    </location>
</feature>
<organism evidence="2 3">
    <name type="scientific">Paraphoma chrysanthemicola</name>
    <dbReference type="NCBI Taxonomy" id="798071"/>
    <lineage>
        <taxon>Eukaryota</taxon>
        <taxon>Fungi</taxon>
        <taxon>Dikarya</taxon>
        <taxon>Ascomycota</taxon>
        <taxon>Pezizomycotina</taxon>
        <taxon>Dothideomycetes</taxon>
        <taxon>Pleosporomycetidae</taxon>
        <taxon>Pleosporales</taxon>
        <taxon>Pleosporineae</taxon>
        <taxon>Phaeosphaeriaceae</taxon>
        <taxon>Paraphoma</taxon>
    </lineage>
</organism>
<feature type="compositionally biased region" description="Basic residues" evidence="1">
    <location>
        <begin position="180"/>
        <end position="190"/>
    </location>
</feature>
<feature type="compositionally biased region" description="Basic and acidic residues" evidence="1">
    <location>
        <begin position="159"/>
        <end position="178"/>
    </location>
</feature>
<proteinExistence type="predicted"/>
<protein>
    <submittedName>
        <fullName evidence="2">Uncharacterized protein</fullName>
    </submittedName>
</protein>
<comment type="caution">
    <text evidence="2">The sequence shown here is derived from an EMBL/GenBank/DDBJ whole genome shotgun (WGS) entry which is preliminary data.</text>
</comment>
<sequence length="308" mass="33680">MVSHRVTPLEFNNFTVISGLVKALYPPVNNRHTHVLVSRQAAKKGVDGFDAAVVWYDLGEMTQGKVAQIGNWEESGKDSKEIVRDDPKPTLHPIHGPFRGKSRIEALHQLLAAVEIEAQSRMPETVKAGEEDNDEDGTGEVEDVSEVPSSPSKKSNAKKSPDNKRKAAQKKEKGEPKANSKAKPKTNVRKRTQDEAIADDIDGEQPAPKKSNRTRSEAKTQNSSADTIEPEPEVQGKKGRQSKIEKEQAESKPQPTAKGKGKVKIKKEPVEALADDDELDETDAEDEDEDASEYDCEKANGTGKKAGA</sequence>
<feature type="compositionally biased region" description="Acidic residues" evidence="1">
    <location>
        <begin position="131"/>
        <end position="145"/>
    </location>
</feature>
<keyword evidence="3" id="KW-1185">Reference proteome</keyword>